<dbReference type="PANTHER" id="PTHR34683:SF2">
    <property type="entry name" value="EXPRESSED PROTEIN"/>
    <property type="match status" value="1"/>
</dbReference>
<name>A0A8J5F0Y5_ZINOF</name>
<protein>
    <submittedName>
        <fullName evidence="2">Uncharacterized protein</fullName>
    </submittedName>
</protein>
<proteinExistence type="predicted"/>
<keyword evidence="3" id="KW-1185">Reference proteome</keyword>
<feature type="compositionally biased region" description="Basic and acidic residues" evidence="1">
    <location>
        <begin position="95"/>
        <end position="106"/>
    </location>
</feature>
<evidence type="ECO:0000313" key="2">
    <source>
        <dbReference type="EMBL" id="KAG6479345.1"/>
    </source>
</evidence>
<evidence type="ECO:0000256" key="1">
    <source>
        <dbReference type="SAM" id="MobiDB-lite"/>
    </source>
</evidence>
<evidence type="ECO:0000313" key="3">
    <source>
        <dbReference type="Proteomes" id="UP000734854"/>
    </source>
</evidence>
<sequence>MSKAGPITASIAAASSAAFAAAATPYLFAVIAPSAAVKGESGSLKKASGSRSRRSAEDKFSPRFDGLRFIETLREDPLMPLSRPEVELDEDTNDKDENVDGEKIRV</sequence>
<reference evidence="2 3" key="1">
    <citation type="submission" date="2020-08" db="EMBL/GenBank/DDBJ databases">
        <title>Plant Genome Project.</title>
        <authorList>
            <person name="Zhang R.-G."/>
        </authorList>
    </citation>
    <scope>NUCLEOTIDE SEQUENCE [LARGE SCALE GENOMIC DNA]</scope>
    <source>
        <tissue evidence="2">Rhizome</tissue>
    </source>
</reference>
<accession>A0A8J5F0Y5</accession>
<dbReference type="Proteomes" id="UP000734854">
    <property type="component" value="Unassembled WGS sequence"/>
</dbReference>
<feature type="region of interest" description="Disordered" evidence="1">
    <location>
        <begin position="80"/>
        <end position="106"/>
    </location>
</feature>
<dbReference type="AlphaFoldDB" id="A0A8J5F0Y5"/>
<dbReference type="PANTHER" id="PTHR34683">
    <property type="entry name" value="EXPRESSED PROTEIN-RELATED"/>
    <property type="match status" value="1"/>
</dbReference>
<dbReference type="EMBL" id="JACMSC010000017">
    <property type="protein sequence ID" value="KAG6479345.1"/>
    <property type="molecule type" value="Genomic_DNA"/>
</dbReference>
<gene>
    <name evidence="2" type="ORF">ZIOFF_062808</name>
</gene>
<feature type="compositionally biased region" description="Low complexity" evidence="1">
    <location>
        <begin position="41"/>
        <end position="50"/>
    </location>
</feature>
<feature type="region of interest" description="Disordered" evidence="1">
    <location>
        <begin position="37"/>
        <end position="59"/>
    </location>
</feature>
<comment type="caution">
    <text evidence="2">The sequence shown here is derived from an EMBL/GenBank/DDBJ whole genome shotgun (WGS) entry which is preliminary data.</text>
</comment>
<organism evidence="2 3">
    <name type="scientific">Zingiber officinale</name>
    <name type="common">Ginger</name>
    <name type="synonym">Amomum zingiber</name>
    <dbReference type="NCBI Taxonomy" id="94328"/>
    <lineage>
        <taxon>Eukaryota</taxon>
        <taxon>Viridiplantae</taxon>
        <taxon>Streptophyta</taxon>
        <taxon>Embryophyta</taxon>
        <taxon>Tracheophyta</taxon>
        <taxon>Spermatophyta</taxon>
        <taxon>Magnoliopsida</taxon>
        <taxon>Liliopsida</taxon>
        <taxon>Zingiberales</taxon>
        <taxon>Zingiberaceae</taxon>
        <taxon>Zingiber</taxon>
    </lineage>
</organism>